<accession>A0A540KP61</accession>
<sequence length="246" mass="27519">MTRSDFQPYLASTGGQGEALVACLREVPALYYKDFAPEDGATFRSACPFTNVPENLVLQEKLSHYLDVVELHLVKEISLHCAGALDVTDDLQHLLYGDELTGLHCFHHLRDRASGGAAEVMLLGHDEVMLLGHDDKYLPDSGMQVTIAFNHFSMALVQRMPRCRHGYIHVVNNDFTRWEMYAIGGSGNPTINSQGNRYTAPQDQNAKEVTKCVDTNEGDWSDWNWRTERNGTVRTSATTSRSSPSR</sequence>
<dbReference type="STRING" id="106549.A0A540KP61"/>
<evidence type="ECO:0000256" key="3">
    <source>
        <dbReference type="ARBA" id="ARBA00023239"/>
    </source>
</evidence>
<dbReference type="InterPro" id="IPR011050">
    <property type="entry name" value="Pectin_lyase_fold/virulence"/>
</dbReference>
<dbReference type="InterPro" id="IPR002022">
    <property type="entry name" value="Pec_lyase"/>
</dbReference>
<dbReference type="SUPFAM" id="SSF51126">
    <property type="entry name" value="Pectin lyase-like"/>
    <property type="match status" value="1"/>
</dbReference>
<name>A0A540KP61_MALBA</name>
<comment type="caution">
    <text evidence="6">The sequence shown here is derived from an EMBL/GenBank/DDBJ whole genome shotgun (WGS) entry which is preliminary data.</text>
</comment>
<dbReference type="SMART" id="SM00656">
    <property type="entry name" value="Amb_all"/>
    <property type="match status" value="1"/>
</dbReference>
<feature type="compositionally biased region" description="Low complexity" evidence="4">
    <location>
        <begin position="234"/>
        <end position="246"/>
    </location>
</feature>
<keyword evidence="3" id="KW-0456">Lyase</keyword>
<keyword evidence="2" id="KW-0134">Cell wall</keyword>
<gene>
    <name evidence="6" type="ORF">C1H46_038512</name>
</gene>
<comment type="subcellular location">
    <subcellularLocation>
        <location evidence="1">Secreted</location>
        <location evidence="1">Cell wall</location>
    </subcellularLocation>
</comment>
<evidence type="ECO:0000259" key="5">
    <source>
        <dbReference type="SMART" id="SM00656"/>
    </source>
</evidence>
<dbReference type="PANTHER" id="PTHR31683:SF11">
    <property type="entry name" value="PECTATE LYASE"/>
    <property type="match status" value="1"/>
</dbReference>
<protein>
    <recommendedName>
        <fullName evidence="5">Pectate lyase domain-containing protein</fullName>
    </recommendedName>
</protein>
<feature type="region of interest" description="Disordered" evidence="4">
    <location>
        <begin position="223"/>
        <end position="246"/>
    </location>
</feature>
<evidence type="ECO:0000313" key="7">
    <source>
        <dbReference type="Proteomes" id="UP000315295"/>
    </source>
</evidence>
<dbReference type="Proteomes" id="UP000315295">
    <property type="component" value="Unassembled WGS sequence"/>
</dbReference>
<dbReference type="InterPro" id="IPR045032">
    <property type="entry name" value="PEL"/>
</dbReference>
<evidence type="ECO:0000256" key="2">
    <source>
        <dbReference type="ARBA" id="ARBA00022512"/>
    </source>
</evidence>
<organism evidence="6 7">
    <name type="scientific">Malus baccata</name>
    <name type="common">Siberian crab apple</name>
    <name type="synonym">Pyrus baccata</name>
    <dbReference type="NCBI Taxonomy" id="106549"/>
    <lineage>
        <taxon>Eukaryota</taxon>
        <taxon>Viridiplantae</taxon>
        <taxon>Streptophyta</taxon>
        <taxon>Embryophyta</taxon>
        <taxon>Tracheophyta</taxon>
        <taxon>Spermatophyta</taxon>
        <taxon>Magnoliopsida</taxon>
        <taxon>eudicotyledons</taxon>
        <taxon>Gunneridae</taxon>
        <taxon>Pentapetalae</taxon>
        <taxon>rosids</taxon>
        <taxon>fabids</taxon>
        <taxon>Rosales</taxon>
        <taxon>Rosaceae</taxon>
        <taxon>Amygdaloideae</taxon>
        <taxon>Maleae</taxon>
        <taxon>Malus</taxon>
    </lineage>
</organism>
<dbReference type="Gene3D" id="2.160.20.10">
    <property type="entry name" value="Single-stranded right-handed beta-helix, Pectin lyase-like"/>
    <property type="match status" value="1"/>
</dbReference>
<reference evidence="6 7" key="1">
    <citation type="journal article" date="2019" name="G3 (Bethesda)">
        <title>Sequencing of a Wild Apple (Malus baccata) Genome Unravels the Differences Between Cultivated and Wild Apple Species Regarding Disease Resistance and Cold Tolerance.</title>
        <authorList>
            <person name="Chen X."/>
        </authorList>
    </citation>
    <scope>NUCLEOTIDE SEQUENCE [LARGE SCALE GENOMIC DNA]</scope>
    <source>
        <strain evidence="7">cv. Shandingzi</strain>
        <tissue evidence="6">Leaves</tissue>
    </source>
</reference>
<dbReference type="PANTHER" id="PTHR31683">
    <property type="entry name" value="PECTATE LYASE 18-RELATED"/>
    <property type="match status" value="1"/>
</dbReference>
<proteinExistence type="predicted"/>
<evidence type="ECO:0000256" key="1">
    <source>
        <dbReference type="ARBA" id="ARBA00004191"/>
    </source>
</evidence>
<evidence type="ECO:0000313" key="6">
    <source>
        <dbReference type="EMBL" id="TQD75939.1"/>
    </source>
</evidence>
<evidence type="ECO:0000256" key="4">
    <source>
        <dbReference type="SAM" id="MobiDB-lite"/>
    </source>
</evidence>
<keyword evidence="2" id="KW-0964">Secreted</keyword>
<dbReference type="GO" id="GO:0030570">
    <property type="term" value="F:pectate lyase activity"/>
    <property type="evidence" value="ECO:0007669"/>
    <property type="project" value="InterPro"/>
</dbReference>
<feature type="domain" description="Pectate lyase" evidence="5">
    <location>
        <begin position="22"/>
        <end position="204"/>
    </location>
</feature>
<keyword evidence="7" id="KW-1185">Reference proteome</keyword>
<dbReference type="Pfam" id="PF00544">
    <property type="entry name" value="Pectate_lyase_4"/>
    <property type="match status" value="1"/>
</dbReference>
<dbReference type="EMBL" id="VIEB01001063">
    <property type="protein sequence ID" value="TQD75939.1"/>
    <property type="molecule type" value="Genomic_DNA"/>
</dbReference>
<dbReference type="InterPro" id="IPR012334">
    <property type="entry name" value="Pectin_lyas_fold"/>
</dbReference>
<dbReference type="AlphaFoldDB" id="A0A540KP61"/>